<dbReference type="Gene3D" id="3.30.565.10">
    <property type="entry name" value="Histidine kinase-like ATPase, C-terminal domain"/>
    <property type="match status" value="1"/>
</dbReference>
<dbReference type="CDD" id="cd06225">
    <property type="entry name" value="HAMP"/>
    <property type="match status" value="1"/>
</dbReference>
<feature type="transmembrane region" description="Helical" evidence="16">
    <location>
        <begin position="71"/>
        <end position="96"/>
    </location>
</feature>
<feature type="region of interest" description="Disordered" evidence="15">
    <location>
        <begin position="1"/>
        <end position="26"/>
    </location>
</feature>
<dbReference type="SMART" id="SM00388">
    <property type="entry name" value="HisKA"/>
    <property type="match status" value="1"/>
</dbReference>
<keyword evidence="5" id="KW-0597">Phosphoprotein</keyword>
<dbReference type="NCBIfam" id="NF040691">
    <property type="entry name" value="MtrAB_MtrB"/>
    <property type="match status" value="1"/>
</dbReference>
<evidence type="ECO:0000256" key="16">
    <source>
        <dbReference type="SAM" id="Phobius"/>
    </source>
</evidence>
<dbReference type="Pfam" id="PF02518">
    <property type="entry name" value="HATPase_c"/>
    <property type="match status" value="1"/>
</dbReference>
<evidence type="ECO:0000259" key="18">
    <source>
        <dbReference type="PROSITE" id="PS50885"/>
    </source>
</evidence>
<evidence type="ECO:0000256" key="11">
    <source>
        <dbReference type="ARBA" id="ARBA00022989"/>
    </source>
</evidence>
<keyword evidence="12" id="KW-0902">Two-component regulatory system</keyword>
<evidence type="ECO:0000256" key="3">
    <source>
        <dbReference type="ARBA" id="ARBA00012438"/>
    </source>
</evidence>
<evidence type="ECO:0000256" key="10">
    <source>
        <dbReference type="ARBA" id="ARBA00022840"/>
    </source>
</evidence>
<comment type="catalytic activity">
    <reaction evidence="1">
        <text>ATP + protein L-histidine = ADP + protein N-phospho-L-histidine.</text>
        <dbReference type="EC" id="2.7.13.3"/>
    </reaction>
</comment>
<keyword evidence="13 16" id="KW-0472">Membrane</keyword>
<dbReference type="PROSITE" id="PS50109">
    <property type="entry name" value="HIS_KIN"/>
    <property type="match status" value="1"/>
</dbReference>
<dbReference type="SUPFAM" id="SSF158472">
    <property type="entry name" value="HAMP domain-like"/>
    <property type="match status" value="1"/>
</dbReference>
<dbReference type="InterPro" id="IPR004358">
    <property type="entry name" value="Sig_transdc_His_kin-like_C"/>
</dbReference>
<evidence type="ECO:0000259" key="17">
    <source>
        <dbReference type="PROSITE" id="PS50109"/>
    </source>
</evidence>
<dbReference type="Gene3D" id="6.10.340.10">
    <property type="match status" value="1"/>
</dbReference>
<keyword evidence="20" id="KW-1185">Reference proteome</keyword>
<dbReference type="CDD" id="cd00082">
    <property type="entry name" value="HisKA"/>
    <property type="match status" value="1"/>
</dbReference>
<evidence type="ECO:0000256" key="9">
    <source>
        <dbReference type="ARBA" id="ARBA00022777"/>
    </source>
</evidence>
<keyword evidence="4" id="KW-1003">Cell membrane</keyword>
<evidence type="ECO:0000256" key="8">
    <source>
        <dbReference type="ARBA" id="ARBA00022741"/>
    </source>
</evidence>
<comment type="caution">
    <text evidence="19">The sequence shown here is derived from an EMBL/GenBank/DDBJ whole genome shotgun (WGS) entry which is preliminary data.</text>
</comment>
<keyword evidence="9 19" id="KW-0418">Kinase</keyword>
<feature type="domain" description="HAMP" evidence="18">
    <location>
        <begin position="283"/>
        <end position="335"/>
    </location>
</feature>
<keyword evidence="7 16" id="KW-0812">Transmembrane</keyword>
<name>A0ABV2ZBT8_9ACTN</name>
<dbReference type="SMART" id="SM00387">
    <property type="entry name" value="HATPase_c"/>
    <property type="match status" value="1"/>
</dbReference>
<protein>
    <recommendedName>
        <fullName evidence="14">Sensor histidine kinase MtrB</fullName>
        <ecNumber evidence="3">2.7.13.3</ecNumber>
    </recommendedName>
</protein>
<sequence length="714" mass="75976">MSGDSAASAPGRSGARPERPVGRKTPGSRFARLLEGGLLQGGVQGSPVLRLLLRWVRRPLLPVMRLWRRNIQLKVVATTLLMSLGVVLLLGFVVIGQVRNGLLDAKVKASQSQATGGFAVAKQKADEASSAVADDGTPPGSRASRNVSEWMSELVLSLSSGGQGAFDVVTLPSGGDSGGYGPRASGFVDPNKSVPENLRERVNTSTGAVQSYSRISYLSDKESQPALVIGKQVSDPNEDPYELYYLFPLTQEEKSLSLVKGTLATAGLFVVVLLGAIAWLVVRQVVTPVRMAAGIAERLSAGRLQERMKVTGEDDIARLGEAFNKMAQNLQLKIQQLEDLSRMQRRFVSDVSHELRTPLTTVRMAADVIHDARVDFDPVTARSAELLADQLDRFETLLADLLEISRFDAGAAALEAEPIDLREVVRRVVSGAAPLAERKGTTVRVIGDQQPVVAEADARRVERVLRNLVVNAVEHGEGKDVIVKLAAAGGAVAIAVRDYGVGLKPGEATRVFSRFWRADPARARTTGGTGLGLSIALEDARLHGGWLQAWGEPGGGSQFRLTLPRTADEPLRGSPIPLEPKDSRRNRGEHDDAGRPRGGGEKSATVPVQPASEQLSAARAPLTPRMTSVAPTADPTALPGNGARVVPRTAPGTGNGRRPDEPSTPRAATETAHGEDPEPSEAADQGDTALRGTPDRRGAATESSDEQGEAFRGR</sequence>
<comment type="subcellular location">
    <subcellularLocation>
        <location evidence="2">Cell membrane</location>
        <topology evidence="2">Multi-pass membrane protein</topology>
    </subcellularLocation>
</comment>
<dbReference type="RefSeq" id="WP_361701116.1">
    <property type="nucleotide sequence ID" value="NZ_JBEZVE010000002.1"/>
</dbReference>
<evidence type="ECO:0000256" key="15">
    <source>
        <dbReference type="SAM" id="MobiDB-lite"/>
    </source>
</evidence>
<dbReference type="GO" id="GO:0016301">
    <property type="term" value="F:kinase activity"/>
    <property type="evidence" value="ECO:0007669"/>
    <property type="project" value="UniProtKB-KW"/>
</dbReference>
<feature type="transmembrane region" description="Helical" evidence="16">
    <location>
        <begin position="263"/>
        <end position="282"/>
    </location>
</feature>
<organism evidence="19 20">
    <name type="scientific">Streptomyces sp. 900129855</name>
    <dbReference type="NCBI Taxonomy" id="3155129"/>
    <lineage>
        <taxon>Bacteria</taxon>
        <taxon>Bacillati</taxon>
        <taxon>Actinomycetota</taxon>
        <taxon>Actinomycetes</taxon>
        <taxon>Kitasatosporales</taxon>
        <taxon>Streptomycetaceae</taxon>
        <taxon>Streptomyces</taxon>
    </lineage>
</organism>
<accession>A0ABV2ZBT8</accession>
<evidence type="ECO:0000256" key="1">
    <source>
        <dbReference type="ARBA" id="ARBA00000085"/>
    </source>
</evidence>
<evidence type="ECO:0000313" key="19">
    <source>
        <dbReference type="EMBL" id="MEU3780016.1"/>
    </source>
</evidence>
<dbReference type="InterPro" id="IPR047669">
    <property type="entry name" value="MtrAB_MtrB"/>
</dbReference>
<dbReference type="EC" id="2.7.13.3" evidence="3"/>
<evidence type="ECO:0000256" key="4">
    <source>
        <dbReference type="ARBA" id="ARBA00022475"/>
    </source>
</evidence>
<keyword evidence="6" id="KW-0808">Transferase</keyword>
<dbReference type="CDD" id="cd00075">
    <property type="entry name" value="HATPase"/>
    <property type="match status" value="1"/>
</dbReference>
<reference evidence="19 20" key="1">
    <citation type="submission" date="2024-06" db="EMBL/GenBank/DDBJ databases">
        <title>The Natural Products Discovery Center: Release of the First 8490 Sequenced Strains for Exploring Actinobacteria Biosynthetic Diversity.</title>
        <authorList>
            <person name="Kalkreuter E."/>
            <person name="Kautsar S.A."/>
            <person name="Yang D."/>
            <person name="Bader C.D."/>
            <person name="Teijaro C.N."/>
            <person name="Fluegel L."/>
            <person name="Davis C.M."/>
            <person name="Simpson J.R."/>
            <person name="Lauterbach L."/>
            <person name="Steele A.D."/>
            <person name="Gui C."/>
            <person name="Meng S."/>
            <person name="Li G."/>
            <person name="Viehrig K."/>
            <person name="Ye F."/>
            <person name="Su P."/>
            <person name="Kiefer A.F."/>
            <person name="Nichols A."/>
            <person name="Cepeda A.J."/>
            <person name="Yan W."/>
            <person name="Fan B."/>
            <person name="Jiang Y."/>
            <person name="Adhikari A."/>
            <person name="Zheng C.-J."/>
            <person name="Schuster L."/>
            <person name="Cowan T.M."/>
            <person name="Smanski M.J."/>
            <person name="Chevrette M.G."/>
            <person name="De Carvalho L.P.S."/>
            <person name="Shen B."/>
        </authorList>
    </citation>
    <scope>NUCLEOTIDE SEQUENCE [LARGE SCALE GENOMIC DNA]</scope>
    <source>
        <strain evidence="19 20">NPDC033843</strain>
    </source>
</reference>
<evidence type="ECO:0000256" key="14">
    <source>
        <dbReference type="ARBA" id="ARBA00035305"/>
    </source>
</evidence>
<dbReference type="SUPFAM" id="SSF47384">
    <property type="entry name" value="Homodimeric domain of signal transducing histidine kinase"/>
    <property type="match status" value="1"/>
</dbReference>
<keyword evidence="10" id="KW-0067">ATP-binding</keyword>
<evidence type="ECO:0000256" key="2">
    <source>
        <dbReference type="ARBA" id="ARBA00004651"/>
    </source>
</evidence>
<evidence type="ECO:0000256" key="12">
    <source>
        <dbReference type="ARBA" id="ARBA00023012"/>
    </source>
</evidence>
<dbReference type="PRINTS" id="PR00344">
    <property type="entry name" value="BCTRLSENSOR"/>
</dbReference>
<dbReference type="Proteomes" id="UP001550739">
    <property type="component" value="Unassembled WGS sequence"/>
</dbReference>
<dbReference type="InterPro" id="IPR036097">
    <property type="entry name" value="HisK_dim/P_sf"/>
</dbReference>
<dbReference type="PROSITE" id="PS50885">
    <property type="entry name" value="HAMP"/>
    <property type="match status" value="1"/>
</dbReference>
<proteinExistence type="predicted"/>
<dbReference type="Pfam" id="PF00512">
    <property type="entry name" value="HisKA"/>
    <property type="match status" value="1"/>
</dbReference>
<dbReference type="EMBL" id="JBEZVE010000002">
    <property type="protein sequence ID" value="MEU3780016.1"/>
    <property type="molecule type" value="Genomic_DNA"/>
</dbReference>
<feature type="compositionally biased region" description="Low complexity" evidence="15">
    <location>
        <begin position="1"/>
        <end position="14"/>
    </location>
</feature>
<feature type="region of interest" description="Disordered" evidence="15">
    <location>
        <begin position="553"/>
        <end position="714"/>
    </location>
</feature>
<dbReference type="SMART" id="SM00304">
    <property type="entry name" value="HAMP"/>
    <property type="match status" value="1"/>
</dbReference>
<keyword evidence="8" id="KW-0547">Nucleotide-binding</keyword>
<dbReference type="InterPro" id="IPR005467">
    <property type="entry name" value="His_kinase_dom"/>
</dbReference>
<keyword evidence="11 16" id="KW-1133">Transmembrane helix</keyword>
<dbReference type="PANTHER" id="PTHR43547:SF2">
    <property type="entry name" value="HYBRID SIGNAL TRANSDUCTION HISTIDINE KINASE C"/>
    <property type="match status" value="1"/>
</dbReference>
<dbReference type="Gene3D" id="1.10.287.130">
    <property type="match status" value="1"/>
</dbReference>
<evidence type="ECO:0000256" key="13">
    <source>
        <dbReference type="ARBA" id="ARBA00023136"/>
    </source>
</evidence>
<dbReference type="Pfam" id="PF00672">
    <property type="entry name" value="HAMP"/>
    <property type="match status" value="1"/>
</dbReference>
<dbReference type="InterPro" id="IPR003594">
    <property type="entry name" value="HATPase_dom"/>
</dbReference>
<feature type="compositionally biased region" description="Basic and acidic residues" evidence="15">
    <location>
        <begin position="579"/>
        <end position="600"/>
    </location>
</feature>
<evidence type="ECO:0000256" key="7">
    <source>
        <dbReference type="ARBA" id="ARBA00022692"/>
    </source>
</evidence>
<dbReference type="InterPro" id="IPR003661">
    <property type="entry name" value="HisK_dim/P_dom"/>
</dbReference>
<dbReference type="InterPro" id="IPR003660">
    <property type="entry name" value="HAMP_dom"/>
</dbReference>
<feature type="domain" description="Histidine kinase" evidence="17">
    <location>
        <begin position="350"/>
        <end position="567"/>
    </location>
</feature>
<dbReference type="PANTHER" id="PTHR43547">
    <property type="entry name" value="TWO-COMPONENT HISTIDINE KINASE"/>
    <property type="match status" value="1"/>
</dbReference>
<evidence type="ECO:0000256" key="6">
    <source>
        <dbReference type="ARBA" id="ARBA00022679"/>
    </source>
</evidence>
<dbReference type="SUPFAM" id="SSF55874">
    <property type="entry name" value="ATPase domain of HSP90 chaperone/DNA topoisomerase II/histidine kinase"/>
    <property type="match status" value="1"/>
</dbReference>
<gene>
    <name evidence="19" type="primary">mtrB</name>
    <name evidence="19" type="ORF">AB0E89_05390</name>
</gene>
<dbReference type="InterPro" id="IPR036890">
    <property type="entry name" value="HATPase_C_sf"/>
</dbReference>
<evidence type="ECO:0000313" key="20">
    <source>
        <dbReference type="Proteomes" id="UP001550739"/>
    </source>
</evidence>
<evidence type="ECO:0000256" key="5">
    <source>
        <dbReference type="ARBA" id="ARBA00022553"/>
    </source>
</evidence>